<sequence length="61" mass="7096">TLEKPEVQVPHSAYSLVEELLQKARLLAKNFVTSFYKAKSEKCWACSKIFVRDSKSIKKRH</sequence>
<protein>
    <submittedName>
        <fullName evidence="1">33446_t:CDS:1</fullName>
    </submittedName>
</protein>
<dbReference type="EMBL" id="CAJVQB010022986">
    <property type="protein sequence ID" value="CAG8800821.1"/>
    <property type="molecule type" value="Genomic_DNA"/>
</dbReference>
<comment type="caution">
    <text evidence="1">The sequence shown here is derived from an EMBL/GenBank/DDBJ whole genome shotgun (WGS) entry which is preliminary data.</text>
</comment>
<feature type="non-terminal residue" evidence="1">
    <location>
        <position position="1"/>
    </location>
</feature>
<proteinExistence type="predicted"/>
<reference evidence="1 2" key="1">
    <citation type="submission" date="2021-06" db="EMBL/GenBank/DDBJ databases">
        <authorList>
            <person name="Kallberg Y."/>
            <person name="Tangrot J."/>
            <person name="Rosling A."/>
        </authorList>
    </citation>
    <scope>NUCLEOTIDE SEQUENCE [LARGE SCALE GENOMIC DNA]</scope>
    <source>
        <strain evidence="1 2">120-4 pot B 10/14</strain>
    </source>
</reference>
<dbReference type="Proteomes" id="UP000789901">
    <property type="component" value="Unassembled WGS sequence"/>
</dbReference>
<accession>A0ABN7VV49</accession>
<keyword evidence="2" id="KW-1185">Reference proteome</keyword>
<organism evidence="1 2">
    <name type="scientific">Gigaspora margarita</name>
    <dbReference type="NCBI Taxonomy" id="4874"/>
    <lineage>
        <taxon>Eukaryota</taxon>
        <taxon>Fungi</taxon>
        <taxon>Fungi incertae sedis</taxon>
        <taxon>Mucoromycota</taxon>
        <taxon>Glomeromycotina</taxon>
        <taxon>Glomeromycetes</taxon>
        <taxon>Diversisporales</taxon>
        <taxon>Gigasporaceae</taxon>
        <taxon>Gigaspora</taxon>
    </lineage>
</organism>
<evidence type="ECO:0000313" key="1">
    <source>
        <dbReference type="EMBL" id="CAG8800821.1"/>
    </source>
</evidence>
<name>A0ABN7VV49_GIGMA</name>
<evidence type="ECO:0000313" key="2">
    <source>
        <dbReference type="Proteomes" id="UP000789901"/>
    </source>
</evidence>
<gene>
    <name evidence="1" type="ORF">GMARGA_LOCUS23052</name>
</gene>